<evidence type="ECO:0000256" key="1">
    <source>
        <dbReference type="ARBA" id="ARBA00022722"/>
    </source>
</evidence>
<keyword evidence="5 8" id="KW-0233">DNA recombination</keyword>
<evidence type="ECO:0000256" key="3">
    <source>
        <dbReference type="ARBA" id="ARBA00022763"/>
    </source>
</evidence>
<feature type="compositionally biased region" description="Low complexity" evidence="9">
    <location>
        <begin position="298"/>
        <end position="323"/>
    </location>
</feature>
<dbReference type="InterPro" id="IPR000305">
    <property type="entry name" value="GIY-YIG_endonuc"/>
</dbReference>
<feature type="domain" description="GIY-YIG" evidence="10">
    <location>
        <begin position="3"/>
        <end position="85"/>
    </location>
</feature>
<organism evidence="11">
    <name type="scientific">Crypthecodinium cohnii</name>
    <name type="common">Dinoflagellate</name>
    <name type="synonym">Glenodinium cohnii</name>
    <dbReference type="NCBI Taxonomy" id="2866"/>
    <lineage>
        <taxon>Eukaryota</taxon>
        <taxon>Sar</taxon>
        <taxon>Alveolata</taxon>
        <taxon>Dinophyceae</taxon>
        <taxon>Gonyaulacales</taxon>
        <taxon>Crypthecodiniaceae</taxon>
        <taxon>Crypthecodinium</taxon>
    </lineage>
</organism>
<evidence type="ECO:0000256" key="2">
    <source>
        <dbReference type="ARBA" id="ARBA00022759"/>
    </source>
</evidence>
<feature type="compositionally biased region" description="Basic residues" evidence="9">
    <location>
        <begin position="451"/>
        <end position="461"/>
    </location>
</feature>
<dbReference type="Gene3D" id="3.40.1440.10">
    <property type="entry name" value="GIY-YIG endonuclease"/>
    <property type="match status" value="1"/>
</dbReference>
<dbReference type="AlphaFoldDB" id="A0A516AGQ8"/>
<comment type="cofactor">
    <cofactor evidence="8">
        <name>a divalent metal cation</name>
        <dbReference type="ChEBI" id="CHEBI:60240"/>
    </cofactor>
</comment>
<dbReference type="PANTHER" id="PTHR20208:SF10">
    <property type="entry name" value="STRUCTURE-SPECIFIC ENDONUCLEASE SUBUNIT SLX1"/>
    <property type="match status" value="1"/>
</dbReference>
<dbReference type="InterPro" id="IPR035901">
    <property type="entry name" value="GIY-YIG_endonuc_sf"/>
</dbReference>
<proteinExistence type="evidence at transcript level"/>
<name>A0A516AGQ8_CRYCO</name>
<comment type="subunit">
    <text evidence="8">Forms a heterodimer with a member of the SLX4 family.</text>
</comment>
<evidence type="ECO:0000256" key="7">
    <source>
        <dbReference type="ARBA" id="ARBA00023242"/>
    </source>
</evidence>
<evidence type="ECO:0000256" key="5">
    <source>
        <dbReference type="ARBA" id="ARBA00023172"/>
    </source>
</evidence>
<feature type="region of interest" description="Disordered" evidence="9">
    <location>
        <begin position="506"/>
        <end position="526"/>
    </location>
</feature>
<dbReference type="CDD" id="cd10455">
    <property type="entry name" value="GIY-YIG_SLX1"/>
    <property type="match status" value="1"/>
</dbReference>
<evidence type="ECO:0000313" key="11">
    <source>
        <dbReference type="EMBL" id="QDO16494.1"/>
    </source>
</evidence>
<evidence type="ECO:0000259" key="10">
    <source>
        <dbReference type="PROSITE" id="PS50164"/>
    </source>
</evidence>
<dbReference type="Pfam" id="PF01541">
    <property type="entry name" value="GIY-YIG"/>
    <property type="match status" value="1"/>
</dbReference>
<dbReference type="EMBL" id="MN126027">
    <property type="protein sequence ID" value="QDO16494.1"/>
    <property type="molecule type" value="mRNA"/>
</dbReference>
<comment type="function">
    <text evidence="8">Catalytic subunit of a heterodimeric structure-specific endonuclease that resolves DNA secondary structures generated during DNA repair and recombination. Has endonuclease activity towards branched DNA substrates, introducing single-strand cuts in duplex DNA close to junctions with ss-DNA.</text>
</comment>
<reference evidence="11" key="1">
    <citation type="journal article" date="2019" name="Microorganisms">
        <title>DNA Damage Response Pathways in Dinoflagellates.</title>
        <authorList>
            <person name="Li C."/>
            <person name="Wong J."/>
        </authorList>
    </citation>
    <scope>NUCLEOTIDE SEQUENCE</scope>
</reference>
<feature type="region of interest" description="Disordered" evidence="9">
    <location>
        <begin position="565"/>
        <end position="599"/>
    </location>
</feature>
<keyword evidence="1 8" id="KW-0540">Nuclease</keyword>
<dbReference type="PROSITE" id="PS50164">
    <property type="entry name" value="GIY_YIG"/>
    <property type="match status" value="1"/>
</dbReference>
<feature type="compositionally biased region" description="Basic residues" evidence="9">
    <location>
        <begin position="589"/>
        <end position="599"/>
    </location>
</feature>
<keyword evidence="7 8" id="KW-0539">Nucleus</keyword>
<dbReference type="InterPro" id="IPR013083">
    <property type="entry name" value="Znf_RING/FYVE/PHD"/>
</dbReference>
<dbReference type="GO" id="GO:0008821">
    <property type="term" value="F:crossover junction DNA endonuclease activity"/>
    <property type="evidence" value="ECO:0007669"/>
    <property type="project" value="TreeGrafter"/>
</dbReference>
<accession>A0A516AGQ8</accession>
<feature type="region of interest" description="Disordered" evidence="9">
    <location>
        <begin position="261"/>
        <end position="409"/>
    </location>
</feature>
<dbReference type="InterPro" id="IPR050381">
    <property type="entry name" value="SLX1_endonuclease"/>
</dbReference>
<keyword evidence="2 8" id="KW-0255">Endonuclease</keyword>
<keyword evidence="3 8" id="KW-0227">DNA damage</keyword>
<dbReference type="GO" id="GO:0033557">
    <property type="term" value="C:Slx1-Slx4 complex"/>
    <property type="evidence" value="ECO:0007669"/>
    <property type="project" value="UniProtKB-UniRule"/>
</dbReference>
<feature type="compositionally biased region" description="Basic residues" evidence="9">
    <location>
        <begin position="288"/>
        <end position="297"/>
    </location>
</feature>
<feature type="compositionally biased region" description="Polar residues" evidence="9">
    <location>
        <begin position="571"/>
        <end position="581"/>
    </location>
</feature>
<dbReference type="PANTHER" id="PTHR20208">
    <property type="entry name" value="STRUCTURE-SPECIFIC ENDONUCLEASE SUBUNIT SLX1"/>
    <property type="match status" value="1"/>
</dbReference>
<comment type="subcellular location">
    <subcellularLocation>
        <location evidence="8">Nucleus</location>
    </subcellularLocation>
</comment>
<feature type="compositionally biased region" description="Low complexity" evidence="9">
    <location>
        <begin position="394"/>
        <end position="409"/>
    </location>
</feature>
<dbReference type="GO" id="GO:0017108">
    <property type="term" value="F:5'-flap endonuclease activity"/>
    <property type="evidence" value="ECO:0007669"/>
    <property type="project" value="InterPro"/>
</dbReference>
<keyword evidence="4 8" id="KW-0378">Hydrolase</keyword>
<dbReference type="InterPro" id="IPR027520">
    <property type="entry name" value="Slx1"/>
</dbReference>
<dbReference type="GO" id="GO:0000724">
    <property type="term" value="P:double-strand break repair via homologous recombination"/>
    <property type="evidence" value="ECO:0007669"/>
    <property type="project" value="TreeGrafter"/>
</dbReference>
<comment type="similarity">
    <text evidence="8">Belongs to the SLX1 family.</text>
</comment>
<sequence>MEAFYGCYLLSSCKPGSLHRTYVGFTVDPRRRIRQHNGEIAAGAWKTKRWRPWKMVLCVWGFPHKVVALQFEHAWQHPGISRHVRAQASRFSFVKTWRRGNFIRQREVMGVQKNLQVVLTMLALPPYCRMPLRLHFLDRQTKELLPTTPAFHFLPLHMVVSQGSFDDLETAVAESLRSAQTHPNALGNRPSCRGCKDLLQSGDRLVKCPGCSACFHVRCAMRVFPSWNSQNLLPEGTTNCPGCGHRWDWPTLVMNGSRFREARSGPANCAHADPTKRLGRVPQQQKQQRQKRQRQPRKQQQQQQKQKQQRQPQPHQPRQPQQQLRSTAARMSVESSDEEPLLSHLSRTVRGRGPPPRRGKATMGKPRGFSLKPRLSAKQASLLARRSSRKLGRLATTTTAPGSAAGNAGASSWLSSSFPLLSSTLLATSGAFAASAEASQHSPTPPAPTPARKRQNKRRSLPRTAPAAFSEAPASRTAAASFCDLSSSSLLLSHLAPPSCAEQLVKTSLQDTPSASASTPTPPRKFEFERPRASWLLPVTIDLEEEEEPGVLEGNVRKVTEPLAKEDVSHAGSSPTCSSKPAESLRERLARKRGRIQIG</sequence>
<dbReference type="HAMAP" id="MF_03100">
    <property type="entry name" value="Endonuc_su_Slx1"/>
    <property type="match status" value="1"/>
</dbReference>
<protein>
    <recommendedName>
        <fullName evidence="8">Structure-specific endonuclease subunit SLX1 homolog</fullName>
        <ecNumber evidence="8">3.1.-.-</ecNumber>
    </recommendedName>
</protein>
<evidence type="ECO:0000256" key="4">
    <source>
        <dbReference type="ARBA" id="ARBA00022801"/>
    </source>
</evidence>
<comment type="caution">
    <text evidence="8">Lacks conserved residue(s) required for the propagation of feature annotation.</text>
</comment>
<evidence type="ECO:0000256" key="9">
    <source>
        <dbReference type="SAM" id="MobiDB-lite"/>
    </source>
</evidence>
<feature type="compositionally biased region" description="Basic residues" evidence="9">
    <location>
        <begin position="347"/>
        <end position="360"/>
    </location>
</feature>
<dbReference type="EC" id="3.1.-.-" evidence="8"/>
<feature type="region of interest" description="Disordered" evidence="9">
    <location>
        <begin position="436"/>
        <end position="472"/>
    </location>
</feature>
<dbReference type="Gene3D" id="3.30.40.10">
    <property type="entry name" value="Zinc/RING finger domain, C3HC4 (zinc finger)"/>
    <property type="match status" value="1"/>
</dbReference>
<keyword evidence="6 8" id="KW-0234">DNA repair</keyword>
<evidence type="ECO:0000256" key="6">
    <source>
        <dbReference type="ARBA" id="ARBA00023204"/>
    </source>
</evidence>
<evidence type="ECO:0000256" key="8">
    <source>
        <dbReference type="HAMAP-Rule" id="MF_03100"/>
    </source>
</evidence>